<keyword evidence="1" id="KW-0812">Transmembrane</keyword>
<evidence type="ECO:0000256" key="1">
    <source>
        <dbReference type="SAM" id="Phobius"/>
    </source>
</evidence>
<proteinExistence type="predicted"/>
<keyword evidence="1" id="KW-0472">Membrane</keyword>
<accession>A0A6A5KTX6</accession>
<feature type="transmembrane region" description="Helical" evidence="1">
    <location>
        <begin position="6"/>
        <end position="21"/>
    </location>
</feature>
<evidence type="ECO:0000313" key="3">
    <source>
        <dbReference type="Proteomes" id="UP000800040"/>
    </source>
</evidence>
<dbReference type="Proteomes" id="UP000800040">
    <property type="component" value="Unassembled WGS sequence"/>
</dbReference>
<sequence length="50" mass="5933">MVHVFYLYVYIWYGVSVYRYLQNVSRMKALCFTVLDLDVGRLVPMKVVAL</sequence>
<keyword evidence="1" id="KW-1133">Transmembrane helix</keyword>
<protein>
    <submittedName>
        <fullName evidence="2">Uncharacterized protein</fullName>
    </submittedName>
</protein>
<gene>
    <name evidence="2" type="ORF">BDW02DRAFT_336374</name>
</gene>
<reference evidence="2" key="1">
    <citation type="submission" date="2020-01" db="EMBL/GenBank/DDBJ databases">
        <authorList>
            <consortium name="DOE Joint Genome Institute"/>
            <person name="Haridas S."/>
            <person name="Albert R."/>
            <person name="Binder M."/>
            <person name="Bloem J."/>
            <person name="Labutti K."/>
            <person name="Salamov A."/>
            <person name="Andreopoulos B."/>
            <person name="Baker S.E."/>
            <person name="Barry K."/>
            <person name="Bills G."/>
            <person name="Bluhm B.H."/>
            <person name="Cannon C."/>
            <person name="Castanera R."/>
            <person name="Culley D.E."/>
            <person name="Daum C."/>
            <person name="Ezra D."/>
            <person name="Gonzalez J.B."/>
            <person name="Henrissat B."/>
            <person name="Kuo A."/>
            <person name="Liang C."/>
            <person name="Lipzen A."/>
            <person name="Lutzoni F."/>
            <person name="Magnuson J."/>
            <person name="Mondo S."/>
            <person name="Nolan M."/>
            <person name="Ohm R."/>
            <person name="Pangilinan J."/>
            <person name="Park H.-J."/>
            <person name="Ramirez L."/>
            <person name="Alfaro M."/>
            <person name="Sun H."/>
            <person name="Tritt A."/>
            <person name="Yoshinaga Y."/>
            <person name="Zwiers L.-H."/>
            <person name="Turgeon B.G."/>
            <person name="Goodwin S.B."/>
            <person name="Spatafora J.W."/>
            <person name="Crous P.W."/>
            <person name="Grigoriev I.V."/>
        </authorList>
    </citation>
    <scope>NUCLEOTIDE SEQUENCE</scope>
    <source>
        <strain evidence="2">P77</strain>
    </source>
</reference>
<keyword evidence="3" id="KW-1185">Reference proteome</keyword>
<dbReference type="AlphaFoldDB" id="A0A6A5KTX6"/>
<dbReference type="EMBL" id="ML975249">
    <property type="protein sequence ID" value="KAF1838731.1"/>
    <property type="molecule type" value="Genomic_DNA"/>
</dbReference>
<organism evidence="2 3">
    <name type="scientific">Decorospora gaudefroyi</name>
    <dbReference type="NCBI Taxonomy" id="184978"/>
    <lineage>
        <taxon>Eukaryota</taxon>
        <taxon>Fungi</taxon>
        <taxon>Dikarya</taxon>
        <taxon>Ascomycota</taxon>
        <taxon>Pezizomycotina</taxon>
        <taxon>Dothideomycetes</taxon>
        <taxon>Pleosporomycetidae</taxon>
        <taxon>Pleosporales</taxon>
        <taxon>Pleosporineae</taxon>
        <taxon>Pleosporaceae</taxon>
        <taxon>Decorospora</taxon>
    </lineage>
</organism>
<name>A0A6A5KTX6_9PLEO</name>
<evidence type="ECO:0000313" key="2">
    <source>
        <dbReference type="EMBL" id="KAF1838731.1"/>
    </source>
</evidence>